<protein>
    <recommendedName>
        <fullName evidence="4">Amidohydrolase-related domain-containing protein</fullName>
    </recommendedName>
</protein>
<feature type="binding site" evidence="1">
    <location>
        <position position="152"/>
    </location>
    <ligand>
        <name>a divalent metal cation</name>
        <dbReference type="ChEBI" id="CHEBI:60240"/>
        <label>1</label>
    </ligand>
</feature>
<dbReference type="OMA" id="VPCFGWH"/>
<accession>I2GYE6</accession>
<evidence type="ECO:0008006" key="4">
    <source>
        <dbReference type="Google" id="ProtNLM"/>
    </source>
</evidence>
<evidence type="ECO:0000313" key="2">
    <source>
        <dbReference type="EMBL" id="CCH59148.1"/>
    </source>
</evidence>
<organism evidence="2 3">
    <name type="scientific">Henningerozyma blattae (strain ATCC 34711 / CBS 6284 / DSM 70876 / NBRC 10599 / NRRL Y-10934 / UCD 77-7)</name>
    <name type="common">Yeast</name>
    <name type="synonym">Tetrapisispora blattae</name>
    <dbReference type="NCBI Taxonomy" id="1071380"/>
    <lineage>
        <taxon>Eukaryota</taxon>
        <taxon>Fungi</taxon>
        <taxon>Dikarya</taxon>
        <taxon>Ascomycota</taxon>
        <taxon>Saccharomycotina</taxon>
        <taxon>Saccharomycetes</taxon>
        <taxon>Saccharomycetales</taxon>
        <taxon>Saccharomycetaceae</taxon>
        <taxon>Henningerozyma</taxon>
    </lineage>
</organism>
<keyword evidence="3" id="KW-1185">Reference proteome</keyword>
<dbReference type="OrthoDB" id="413993at2759"/>
<name>I2GYE6_HENB6</name>
<feature type="binding site" evidence="1">
    <location>
        <position position="290"/>
    </location>
    <ligand>
        <name>a divalent metal cation</name>
        <dbReference type="ChEBI" id="CHEBI:60240"/>
        <label>1</label>
    </ligand>
</feature>
<dbReference type="InParanoid" id="I2GYE6"/>
<evidence type="ECO:0000256" key="1">
    <source>
        <dbReference type="PIRSR" id="PIRSR005902-1"/>
    </source>
</evidence>
<reference evidence="2 3" key="1">
    <citation type="journal article" date="2011" name="Proc. Natl. Acad. Sci. U.S.A.">
        <title>Evolutionary erosion of yeast sex chromosomes by mating-type switching accidents.</title>
        <authorList>
            <person name="Gordon J.L."/>
            <person name="Armisen D."/>
            <person name="Proux-Wera E."/>
            <person name="Oheigeartaigh S.S."/>
            <person name="Byrne K.P."/>
            <person name="Wolfe K.H."/>
        </authorList>
    </citation>
    <scope>NUCLEOTIDE SEQUENCE [LARGE SCALE GENOMIC DNA]</scope>
    <source>
        <strain evidence="3">ATCC 34711 / CBS 6284 / DSM 70876 / NBRC 10599 / NRRL Y-10934 / UCD 77-7</strain>
    </source>
</reference>
<gene>
    <name evidence="2" type="primary">TBLA0B03060</name>
    <name evidence="2" type="ORF">TBLA_0B03060</name>
</gene>
<proteinExistence type="predicted"/>
<dbReference type="InterPro" id="IPR053044">
    <property type="entry name" value="Metallo-hydrolase/TatD-type"/>
</dbReference>
<dbReference type="InterPro" id="IPR001130">
    <property type="entry name" value="TatD-like"/>
</dbReference>
<dbReference type="GO" id="GO:0046872">
    <property type="term" value="F:metal ion binding"/>
    <property type="evidence" value="ECO:0007669"/>
    <property type="project" value="UniProtKB-KW"/>
</dbReference>
<dbReference type="KEGG" id="tbl:TBLA_0B03060"/>
<dbReference type="GO" id="GO:0016788">
    <property type="term" value="F:hydrolase activity, acting on ester bonds"/>
    <property type="evidence" value="ECO:0007669"/>
    <property type="project" value="InterPro"/>
</dbReference>
<dbReference type="Proteomes" id="UP000002866">
    <property type="component" value="Chromosome 2"/>
</dbReference>
<dbReference type="EMBL" id="HE806317">
    <property type="protein sequence ID" value="CCH59148.1"/>
    <property type="molecule type" value="Genomic_DNA"/>
</dbReference>
<dbReference type="Pfam" id="PF01026">
    <property type="entry name" value="TatD_DNase"/>
    <property type="match status" value="1"/>
</dbReference>
<evidence type="ECO:0000313" key="3">
    <source>
        <dbReference type="Proteomes" id="UP000002866"/>
    </source>
</evidence>
<dbReference type="PANTHER" id="PTHR47345:SF1">
    <property type="entry name" value="CUT9-INTERACTING PROTEIN SCN1"/>
    <property type="match status" value="1"/>
</dbReference>
<dbReference type="PIRSF" id="PIRSF005902">
    <property type="entry name" value="DNase_TatD"/>
    <property type="match status" value="1"/>
</dbReference>
<dbReference type="FunCoup" id="I2GYE6">
    <property type="interactions" value="62"/>
</dbReference>
<keyword evidence="1" id="KW-0479">Metal-binding</keyword>
<dbReference type="RefSeq" id="XP_004178667.1">
    <property type="nucleotide sequence ID" value="XM_004178619.1"/>
</dbReference>
<feature type="binding site" evidence="1">
    <location>
        <position position="207"/>
    </location>
    <ligand>
        <name>a divalent metal cation</name>
        <dbReference type="ChEBI" id="CHEBI:60240"/>
        <label>2</label>
    </ligand>
</feature>
<dbReference type="SUPFAM" id="SSF51556">
    <property type="entry name" value="Metallo-dependent hydrolases"/>
    <property type="match status" value="1"/>
</dbReference>
<dbReference type="eggNOG" id="KOG3020">
    <property type="taxonomic scope" value="Eukaryota"/>
</dbReference>
<sequence length="338" mass="39614">MKLEGAERDQTFTLVDAHCHWSTQHKECSANVTDIQWQPQLQGLEFNTITKRCVMSTNQWDWLSVKKLAEFDDEQFKIAFGIHPWYSHLFSTGSEYSTTLENKRNHYQNVLQYKSSQQEEFDCLIETLPHPLNVYDYIDSHFNKELVSCIGEIGLDKIFRLPRNGYYTSSSEPQQLSNIRVKMDHQLKILNILLDLSIKYSLPISVHDVKTHGVIFDVLKSRILSQQHIMICLHSFTGTAEFLKGNYLRVFGQERIFISFSKWINLDKNLNVFQEILKVLPKRCILTETDYTIDTNDRQQLARDLLYVNEQLKIYLDLESLEDITNLVKTNYIAFLSI</sequence>
<dbReference type="Gene3D" id="3.20.20.140">
    <property type="entry name" value="Metal-dependent hydrolases"/>
    <property type="match status" value="1"/>
</dbReference>
<dbReference type="AlphaFoldDB" id="I2GYE6"/>
<dbReference type="GeneID" id="14494398"/>
<dbReference type="InterPro" id="IPR032466">
    <property type="entry name" value="Metal_Hydrolase"/>
</dbReference>
<dbReference type="PANTHER" id="PTHR47345">
    <property type="entry name" value="CUT9-INTERACTING PROTEIN SCN1"/>
    <property type="match status" value="1"/>
</dbReference>
<feature type="binding site" evidence="1">
    <location>
        <position position="234"/>
    </location>
    <ligand>
        <name>a divalent metal cation</name>
        <dbReference type="ChEBI" id="CHEBI:60240"/>
        <label>2</label>
    </ligand>
</feature>
<dbReference type="HOGENOM" id="CLU_031506_3_1_1"/>